<evidence type="ECO:0000313" key="2">
    <source>
        <dbReference type="EMBL" id="TCT21468.1"/>
    </source>
</evidence>
<dbReference type="AlphaFoldDB" id="A0A4R3MXV6"/>
<evidence type="ECO:0000313" key="3">
    <source>
        <dbReference type="Proteomes" id="UP000295717"/>
    </source>
</evidence>
<dbReference type="EMBL" id="SMAO01000004">
    <property type="protein sequence ID" value="TCT21468.1"/>
    <property type="molecule type" value="Genomic_DNA"/>
</dbReference>
<sequence length="154" mass="15055">MKALPISGLIALFVVAPLQAEPVPGQPSPAPTPSVVTASPAVASATSAVSDAAAKTSQEIAEVKAMFNQVYADANKNLSPGAAEILAIGTGAGLGFLASGFIMNAWIAPVAASLATTLGLSEAGTGIVTASVTTIGIISGTYAGGVYARNLVSN</sequence>
<keyword evidence="3" id="KW-1185">Reference proteome</keyword>
<dbReference type="OrthoDB" id="7139193at2"/>
<feature type="signal peptide" evidence="1">
    <location>
        <begin position="1"/>
        <end position="20"/>
    </location>
</feature>
<reference evidence="2 3" key="1">
    <citation type="submission" date="2019-03" db="EMBL/GenBank/DDBJ databases">
        <title>Genomic Encyclopedia of Type Strains, Phase IV (KMG-IV): sequencing the most valuable type-strain genomes for metagenomic binning, comparative biology and taxonomic classification.</title>
        <authorList>
            <person name="Goeker M."/>
        </authorList>
    </citation>
    <scope>NUCLEOTIDE SEQUENCE [LARGE SCALE GENOMIC DNA]</scope>
    <source>
        <strain evidence="2 3">DSM 13587</strain>
    </source>
</reference>
<feature type="chain" id="PRO_5020959632" evidence="1">
    <location>
        <begin position="21"/>
        <end position="154"/>
    </location>
</feature>
<gene>
    <name evidence="2" type="ORF">EDC35_104326</name>
</gene>
<dbReference type="Proteomes" id="UP000295717">
    <property type="component" value="Unassembled WGS sequence"/>
</dbReference>
<comment type="caution">
    <text evidence="2">The sequence shown here is derived from an EMBL/GenBank/DDBJ whole genome shotgun (WGS) entry which is preliminary data.</text>
</comment>
<dbReference type="RefSeq" id="WP_132977055.1">
    <property type="nucleotide sequence ID" value="NZ_SMAO01000004.1"/>
</dbReference>
<accession>A0A4R3MXV6</accession>
<evidence type="ECO:0000256" key="1">
    <source>
        <dbReference type="SAM" id="SignalP"/>
    </source>
</evidence>
<name>A0A4R3MXV6_9GAMM</name>
<proteinExistence type="predicted"/>
<keyword evidence="1" id="KW-0732">Signal</keyword>
<organism evidence="2 3">
    <name type="scientific">Thiobaca trueperi</name>
    <dbReference type="NCBI Taxonomy" id="127458"/>
    <lineage>
        <taxon>Bacteria</taxon>
        <taxon>Pseudomonadati</taxon>
        <taxon>Pseudomonadota</taxon>
        <taxon>Gammaproteobacteria</taxon>
        <taxon>Chromatiales</taxon>
        <taxon>Chromatiaceae</taxon>
        <taxon>Thiobaca</taxon>
    </lineage>
</organism>
<protein>
    <submittedName>
        <fullName evidence="2">Uncharacterized protein</fullName>
    </submittedName>
</protein>